<proteinExistence type="predicted"/>
<accession>A0A6L2JBT1</accession>
<evidence type="ECO:0000256" key="1">
    <source>
        <dbReference type="SAM" id="MobiDB-lite"/>
    </source>
</evidence>
<comment type="caution">
    <text evidence="2">The sequence shown here is derived from an EMBL/GenBank/DDBJ whole genome shotgun (WGS) entry which is preliminary data.</text>
</comment>
<gene>
    <name evidence="2" type="ORF">Tci_005403</name>
</gene>
<feature type="compositionally biased region" description="Pro residues" evidence="1">
    <location>
        <begin position="33"/>
        <end position="55"/>
    </location>
</feature>
<feature type="region of interest" description="Disordered" evidence="1">
    <location>
        <begin position="1"/>
        <end position="55"/>
    </location>
</feature>
<sequence length="224" mass="25875">METPLFDTMLVQPQVQDVAEVEKDEDYNEVPAAPSPPSPIHEPSPPPQEHIPSPPQTCATLTKKVVNLEQDKISQALGIFKLKQRVKKLEKKRKSKSSRRMHPNRGKITKLDADEDVTLVDVDTAVKMDADTQRRMEEDVNAVKEVNATEPTVFDDKEFKVEAIQVKYPLIDWEIYLEGSITYWRMIRVGRLTQSFQSFEDMLKDFDRDDLDALWRITKEKFST</sequence>
<dbReference type="EMBL" id="BKCJ010000463">
    <property type="protein sequence ID" value="GEU33425.1"/>
    <property type="molecule type" value="Genomic_DNA"/>
</dbReference>
<dbReference type="AlphaFoldDB" id="A0A6L2JBT1"/>
<organism evidence="2">
    <name type="scientific">Tanacetum cinerariifolium</name>
    <name type="common">Dalmatian daisy</name>
    <name type="synonym">Chrysanthemum cinerariifolium</name>
    <dbReference type="NCBI Taxonomy" id="118510"/>
    <lineage>
        <taxon>Eukaryota</taxon>
        <taxon>Viridiplantae</taxon>
        <taxon>Streptophyta</taxon>
        <taxon>Embryophyta</taxon>
        <taxon>Tracheophyta</taxon>
        <taxon>Spermatophyta</taxon>
        <taxon>Magnoliopsida</taxon>
        <taxon>eudicotyledons</taxon>
        <taxon>Gunneridae</taxon>
        <taxon>Pentapetalae</taxon>
        <taxon>asterids</taxon>
        <taxon>campanulids</taxon>
        <taxon>Asterales</taxon>
        <taxon>Asteraceae</taxon>
        <taxon>Asteroideae</taxon>
        <taxon>Anthemideae</taxon>
        <taxon>Anthemidinae</taxon>
        <taxon>Tanacetum</taxon>
    </lineage>
</organism>
<name>A0A6L2JBT1_TANCI</name>
<reference evidence="2" key="1">
    <citation type="journal article" date="2019" name="Sci. Rep.">
        <title>Draft genome of Tanacetum cinerariifolium, the natural source of mosquito coil.</title>
        <authorList>
            <person name="Yamashiro T."/>
            <person name="Shiraishi A."/>
            <person name="Satake H."/>
            <person name="Nakayama K."/>
        </authorList>
    </citation>
    <scope>NUCLEOTIDE SEQUENCE</scope>
</reference>
<protein>
    <submittedName>
        <fullName evidence="2">Uncharacterized protein</fullName>
    </submittedName>
</protein>
<evidence type="ECO:0000313" key="2">
    <source>
        <dbReference type="EMBL" id="GEU33425.1"/>
    </source>
</evidence>